<dbReference type="SUPFAM" id="SSF51445">
    <property type="entry name" value="(Trans)glycosidases"/>
    <property type="match status" value="1"/>
</dbReference>
<dbReference type="PROSITE" id="PS00679">
    <property type="entry name" value="BETA_AMYLASE_2"/>
    <property type="match status" value="1"/>
</dbReference>
<evidence type="ECO:0000256" key="1">
    <source>
        <dbReference type="ARBA" id="ARBA00000546"/>
    </source>
</evidence>
<dbReference type="InterPro" id="IPR001554">
    <property type="entry name" value="Glyco_hydro_14"/>
</dbReference>
<evidence type="ECO:0000256" key="3">
    <source>
        <dbReference type="ARBA" id="ARBA00012594"/>
    </source>
</evidence>
<comment type="catalytic activity">
    <reaction evidence="1 8">
        <text>Hydrolysis of (1-&gt;4)-alpha-D-glucosidic linkages in polysaccharides so as to remove successive maltose units from the non-reducing ends of the chains.</text>
        <dbReference type="EC" id="3.2.1.2"/>
    </reaction>
</comment>
<dbReference type="PRINTS" id="PR00750">
    <property type="entry name" value="BETAAMYLASE"/>
</dbReference>
<keyword evidence="7 8" id="KW-0624">Polysaccharide degradation</keyword>
<dbReference type="EMBL" id="JANLCK010000004">
    <property type="protein sequence ID" value="MCS5726293.1"/>
    <property type="molecule type" value="Genomic_DNA"/>
</dbReference>
<evidence type="ECO:0000256" key="5">
    <source>
        <dbReference type="ARBA" id="ARBA00023277"/>
    </source>
</evidence>
<dbReference type="InterPro" id="IPR017853">
    <property type="entry name" value="GH"/>
</dbReference>
<dbReference type="Proteomes" id="UP001165587">
    <property type="component" value="Unassembled WGS sequence"/>
</dbReference>
<accession>A0AA42BWJ2</accession>
<evidence type="ECO:0000256" key="6">
    <source>
        <dbReference type="ARBA" id="ARBA00023295"/>
    </source>
</evidence>
<dbReference type="Gene3D" id="3.20.20.80">
    <property type="entry name" value="Glycosidases"/>
    <property type="match status" value="1"/>
</dbReference>
<gene>
    <name evidence="9" type="ORF">N1028_10350</name>
</gene>
<evidence type="ECO:0000256" key="8">
    <source>
        <dbReference type="RuleBase" id="RU000509"/>
    </source>
</evidence>
<dbReference type="PANTHER" id="PTHR31352">
    <property type="entry name" value="BETA-AMYLASE 1, CHLOROPLASTIC"/>
    <property type="match status" value="1"/>
</dbReference>
<keyword evidence="6 8" id="KW-0326">Glycosidase</keyword>
<reference evidence="9" key="1">
    <citation type="submission" date="2022-08" db="EMBL/GenBank/DDBJ databases">
        <authorList>
            <person name="Deng Y."/>
            <person name="Han X.-F."/>
            <person name="Zhang Y.-Q."/>
        </authorList>
    </citation>
    <scope>NUCLEOTIDE SEQUENCE</scope>
    <source>
        <strain evidence="9">CPCC 203407</strain>
    </source>
</reference>
<organism evidence="9 10">
    <name type="scientific">Herbiconiux oxytropis</name>
    <dbReference type="NCBI Taxonomy" id="2970915"/>
    <lineage>
        <taxon>Bacteria</taxon>
        <taxon>Bacillati</taxon>
        <taxon>Actinomycetota</taxon>
        <taxon>Actinomycetes</taxon>
        <taxon>Micrococcales</taxon>
        <taxon>Microbacteriaceae</taxon>
        <taxon>Herbiconiux</taxon>
    </lineage>
</organism>
<evidence type="ECO:0000256" key="4">
    <source>
        <dbReference type="ARBA" id="ARBA00022801"/>
    </source>
</evidence>
<evidence type="ECO:0000313" key="10">
    <source>
        <dbReference type="Proteomes" id="UP001165587"/>
    </source>
</evidence>
<comment type="similarity">
    <text evidence="2 8">Belongs to the glycosyl hydrolase 14 family.</text>
</comment>
<dbReference type="EC" id="3.2.1.2" evidence="3 8"/>
<evidence type="ECO:0000256" key="2">
    <source>
        <dbReference type="ARBA" id="ARBA00005652"/>
    </source>
</evidence>
<comment type="caution">
    <text evidence="9">The sequence shown here is derived from an EMBL/GenBank/DDBJ whole genome shotgun (WGS) entry which is preliminary data.</text>
</comment>
<dbReference type="RefSeq" id="WP_259527815.1">
    <property type="nucleotide sequence ID" value="NZ_JANLCK010000004.1"/>
</dbReference>
<keyword evidence="5 8" id="KW-0119">Carbohydrate metabolism</keyword>
<dbReference type="GO" id="GO:0000272">
    <property type="term" value="P:polysaccharide catabolic process"/>
    <property type="evidence" value="ECO:0007669"/>
    <property type="project" value="UniProtKB-KW"/>
</dbReference>
<sequence length="529" mass="55977">MRIRIPSRSGLASAAAALVVSGVVAGGLFVPGASAAPPALDPRSADPGSALLSSGPAETVNVMAPLWVDDWATGGPEWRAFTSSLAVASAQGVDAVAIDVWWGAVEPTLGVYDWSYYEKAFAAITGAGLDLVPLMSFHECKSNVGDDCDISVPSFVWEPVSICGIAGCSTPVPADNHFVSEYGNANREAPAPWGAGVDRTLHQQQEFMEAFEQHFGSGATDYTGSIQEITIGTGPAGELRYPSYAAHDSKVPGNPAGYPNRGTFQSYTPAAVRDFADWAVARYGSVAGVGAAWSIPGLTYSAISPPTDHERFITSGSYRTLAYGRDFTRWYSESLLSHGRDVVERASAAFDEEFATVPLGLKIPGVHWQTMATSPMQRVPEIAAGLVHTDQDYASASTGHGYDPLLAIVDELSSGPGAHDVRLHFTALEMPDGREWDGADHAYSDAASLVTWVGDAARRAGVTLKGENALADNLRQVGTPSTVGWLHIRDAFSGPAPAYSGITLLRLADVVVPGSTGRLELERFLRDFS</sequence>
<evidence type="ECO:0000256" key="7">
    <source>
        <dbReference type="ARBA" id="ARBA00023326"/>
    </source>
</evidence>
<dbReference type="InterPro" id="IPR018238">
    <property type="entry name" value="Glyco_hydro_14_CS"/>
</dbReference>
<protein>
    <recommendedName>
        <fullName evidence="3 8">Beta-amylase</fullName>
        <ecNumber evidence="3 8">3.2.1.2</ecNumber>
    </recommendedName>
</protein>
<dbReference type="Pfam" id="PF01373">
    <property type="entry name" value="Glyco_hydro_14"/>
    <property type="match status" value="1"/>
</dbReference>
<evidence type="ECO:0000313" key="9">
    <source>
        <dbReference type="EMBL" id="MCS5726293.1"/>
    </source>
</evidence>
<keyword evidence="4 8" id="KW-0378">Hydrolase</keyword>
<keyword evidence="10" id="KW-1185">Reference proteome</keyword>
<name>A0AA42BWJ2_9MICO</name>
<dbReference type="GO" id="GO:0016161">
    <property type="term" value="F:beta-amylase activity"/>
    <property type="evidence" value="ECO:0007669"/>
    <property type="project" value="UniProtKB-EC"/>
</dbReference>
<dbReference type="PANTHER" id="PTHR31352:SF1">
    <property type="entry name" value="BETA-AMYLASE 3, CHLOROPLASTIC"/>
    <property type="match status" value="1"/>
</dbReference>
<proteinExistence type="inferred from homology"/>
<dbReference type="AlphaFoldDB" id="A0AA42BWJ2"/>